<dbReference type="Proteomes" id="UP000030652">
    <property type="component" value="Unassembled WGS sequence"/>
</dbReference>
<dbReference type="GO" id="GO:0008146">
    <property type="term" value="F:sulfotransferase activity"/>
    <property type="evidence" value="ECO:0007669"/>
    <property type="project" value="InterPro"/>
</dbReference>
<dbReference type="eggNOG" id="ENOG5033CQ9">
    <property type="taxonomic scope" value="Bacteria"/>
</dbReference>
<protein>
    <submittedName>
        <fullName evidence="2">Sulfotransferase domain protein</fullName>
    </submittedName>
</protein>
<dbReference type="InterPro" id="IPR027417">
    <property type="entry name" value="P-loop_NTPase"/>
</dbReference>
<feature type="domain" description="Sulfotransferase" evidence="1">
    <location>
        <begin position="40"/>
        <end position="267"/>
    </location>
</feature>
<evidence type="ECO:0000313" key="3">
    <source>
        <dbReference type="Proteomes" id="UP000030652"/>
    </source>
</evidence>
<organism evidence="2 3">
    <name type="scientific">Candidatus Scalindua brodae</name>
    <dbReference type="NCBI Taxonomy" id="237368"/>
    <lineage>
        <taxon>Bacteria</taxon>
        <taxon>Pseudomonadati</taxon>
        <taxon>Planctomycetota</taxon>
        <taxon>Candidatus Brocadiia</taxon>
        <taxon>Candidatus Brocadiales</taxon>
        <taxon>Candidatus Scalinduaceae</taxon>
        <taxon>Candidatus Scalindua</taxon>
    </lineage>
</organism>
<dbReference type="EMBL" id="JRYO01000230">
    <property type="protein sequence ID" value="KHE90871.1"/>
    <property type="molecule type" value="Genomic_DNA"/>
</dbReference>
<comment type="caution">
    <text evidence="2">The sequence shown here is derived from an EMBL/GenBank/DDBJ whole genome shotgun (WGS) entry which is preliminary data.</text>
</comment>
<dbReference type="AlphaFoldDB" id="A0A0B0EFM7"/>
<dbReference type="InterPro" id="IPR000863">
    <property type="entry name" value="Sulfotransferase_dom"/>
</dbReference>
<name>A0A0B0EFM7_9BACT</name>
<accession>A0A0B0EFM7</accession>
<evidence type="ECO:0000259" key="1">
    <source>
        <dbReference type="Pfam" id="PF00685"/>
    </source>
</evidence>
<reference evidence="2 3" key="1">
    <citation type="submission" date="2014-10" db="EMBL/GenBank/DDBJ databases">
        <title>Draft genome of anammox bacterium scalindua brodae, obtained using differential coverage binning of sequence data from two enrichment reactors.</title>
        <authorList>
            <person name="Speth D.R."/>
            <person name="Russ L."/>
            <person name="Kartal B."/>
            <person name="Op den Camp H.J."/>
            <person name="Dutilh B.E."/>
            <person name="Jetten M.S."/>
        </authorList>
    </citation>
    <scope>NUCLEOTIDE SEQUENCE [LARGE SCALE GENOMIC DNA]</scope>
    <source>
        <strain evidence="2">RU1</strain>
    </source>
</reference>
<dbReference type="SUPFAM" id="SSF52540">
    <property type="entry name" value="P-loop containing nucleoside triphosphate hydrolases"/>
    <property type="match status" value="1"/>
</dbReference>
<proteinExistence type="predicted"/>
<gene>
    <name evidence="2" type="ORF">SCABRO_03400</name>
</gene>
<dbReference type="Gene3D" id="3.40.50.300">
    <property type="entry name" value="P-loop containing nucleotide triphosphate hydrolases"/>
    <property type="match status" value="1"/>
</dbReference>
<sequence length="273" mass="32059">MNFFSINLIRRFLIRRYGFVDGIPFEYWKKGFGNDDSGKKIFCLSTGRAGTATLANIFSCSKNVLSLHEPVPNLHKLNRLSYISEAKDNGILSEVVFIARNDLIRYAKNRKFIYLETSPQVTFLANHLNDKFENCYYIHLIRNPFDVIYSGLKRKWYDGHSNDYGRITPAKGSPFFLDWTSMSLIEKNIWLWAETNNWIELFINRSKVKFIRIKSEDIFCNNQEVVCDLIKFIGCEIIDNSIIENILNNKINQQKTGEKISFREWSKKEKKTF</sequence>
<keyword evidence="2" id="KW-0808">Transferase</keyword>
<evidence type="ECO:0000313" key="2">
    <source>
        <dbReference type="EMBL" id="KHE90871.1"/>
    </source>
</evidence>
<dbReference type="Pfam" id="PF00685">
    <property type="entry name" value="Sulfotransfer_1"/>
    <property type="match status" value="1"/>
</dbReference>